<keyword evidence="2" id="KW-1185">Reference proteome</keyword>
<dbReference type="AlphaFoldDB" id="A0AAD5R6E6"/>
<comment type="caution">
    <text evidence="1">The sequence shown here is derived from an EMBL/GenBank/DDBJ whole genome shotgun (WGS) entry which is preliminary data.</text>
</comment>
<reference evidence="1" key="1">
    <citation type="submission" date="2021-06" db="EMBL/GenBank/DDBJ databases">
        <title>Parelaphostrongylus tenuis whole genome reference sequence.</title>
        <authorList>
            <person name="Garwood T.J."/>
            <person name="Larsen P.A."/>
            <person name="Fountain-Jones N.M."/>
            <person name="Garbe J.R."/>
            <person name="Macchietto M.G."/>
            <person name="Kania S.A."/>
            <person name="Gerhold R.W."/>
            <person name="Richards J.E."/>
            <person name="Wolf T.M."/>
        </authorList>
    </citation>
    <scope>NUCLEOTIDE SEQUENCE</scope>
    <source>
        <strain evidence="1">MNPRO001-30</strain>
        <tissue evidence="1">Meninges</tissue>
    </source>
</reference>
<name>A0AAD5R6E6_PARTN</name>
<protein>
    <submittedName>
        <fullName evidence="1">Uncharacterized protein</fullName>
    </submittedName>
</protein>
<dbReference type="EMBL" id="JAHQIW010006770">
    <property type="protein sequence ID" value="KAJ1370352.1"/>
    <property type="molecule type" value="Genomic_DNA"/>
</dbReference>
<sequence length="157" mass="16198">MDPLPATLPLAAGASRNATSAAQQFAYATAAATMPGDAAAAAAATASTYIPLELMMYRPHHHPVAATAAASLVLPQNPVPPCLLSAQPMMCQSCIYSSPSQPCSMHHPPIAYGQVTPSYTLVSQPQTCSVTTTSQQQSVVAGRVTAATTQWATTDNQ</sequence>
<evidence type="ECO:0000313" key="1">
    <source>
        <dbReference type="EMBL" id="KAJ1370352.1"/>
    </source>
</evidence>
<gene>
    <name evidence="1" type="ORF">KIN20_032060</name>
</gene>
<evidence type="ECO:0000313" key="2">
    <source>
        <dbReference type="Proteomes" id="UP001196413"/>
    </source>
</evidence>
<dbReference type="Proteomes" id="UP001196413">
    <property type="component" value="Unassembled WGS sequence"/>
</dbReference>
<proteinExistence type="predicted"/>
<accession>A0AAD5R6E6</accession>
<organism evidence="1 2">
    <name type="scientific">Parelaphostrongylus tenuis</name>
    <name type="common">Meningeal worm</name>
    <dbReference type="NCBI Taxonomy" id="148309"/>
    <lineage>
        <taxon>Eukaryota</taxon>
        <taxon>Metazoa</taxon>
        <taxon>Ecdysozoa</taxon>
        <taxon>Nematoda</taxon>
        <taxon>Chromadorea</taxon>
        <taxon>Rhabditida</taxon>
        <taxon>Rhabditina</taxon>
        <taxon>Rhabditomorpha</taxon>
        <taxon>Strongyloidea</taxon>
        <taxon>Metastrongylidae</taxon>
        <taxon>Parelaphostrongylus</taxon>
    </lineage>
</organism>